<reference evidence="4 5" key="1">
    <citation type="submission" date="2016-01" db="EMBL/GenBank/DDBJ databases">
        <title>The new phylogeny of the genus Mycobacterium.</title>
        <authorList>
            <person name="Tarcisio F."/>
            <person name="Conor M."/>
            <person name="Antonella G."/>
            <person name="Elisabetta G."/>
            <person name="Giulia F.S."/>
            <person name="Sara T."/>
            <person name="Anna F."/>
            <person name="Clotilde B."/>
            <person name="Roberto B."/>
            <person name="Veronica D.S."/>
            <person name="Fabio R."/>
            <person name="Monica P."/>
            <person name="Olivier J."/>
            <person name="Enrico T."/>
            <person name="Nicola S."/>
        </authorList>
    </citation>
    <scope>NUCLEOTIDE SEQUENCE [LARGE SCALE GENOMIC DNA]</scope>
    <source>
        <strain evidence="4 5">DSM 45394</strain>
    </source>
</reference>
<comment type="similarity">
    <text evidence="1 2">Belongs to the pirin family.</text>
</comment>
<evidence type="ECO:0000313" key="5">
    <source>
        <dbReference type="Proteomes" id="UP000193866"/>
    </source>
</evidence>
<proteinExistence type="inferred from homology"/>
<dbReference type="OrthoDB" id="321327at2"/>
<keyword evidence="5" id="KW-1185">Reference proteome</keyword>
<dbReference type="InterPro" id="IPR003829">
    <property type="entry name" value="Pirin_N_dom"/>
</dbReference>
<dbReference type="STRING" id="1108812.AWC16_01460"/>
<keyword evidence="4" id="KW-0560">Oxidoreductase</keyword>
<comment type="caution">
    <text evidence="4">The sequence shown here is derived from an EMBL/GenBank/DDBJ whole genome shotgun (WGS) entry which is preliminary data.</text>
</comment>
<protein>
    <submittedName>
        <fullName evidence="4">Quercetin 2,3-dioxygenase</fullName>
    </submittedName>
</protein>
<sequence length="262" mass="27396">MPAAPVEPDVRRAADRAVTTTPWLNSRHSFSFNDYYDPGNTHHGLLLVNNDDIVAPSAGFATHPHRDAEIVTWVLSGALSHRDSIGNSGLIHPGLAQRMSAGTGILHSEQNESDSEPVHFVQMWIMPDEPGRAPGYQQQEITEALTGGGLVTVASGSDPGAAITIGNADATLYAARLRPGDSLDLPDAPYTHLFVPLGSVDLEGAGALGPDGSASLDGGEAKLGTPLRPGDAVRFTGGGGQRLTAATPSEVLVWAMKKRLGD</sequence>
<dbReference type="GO" id="GO:0051213">
    <property type="term" value="F:dioxygenase activity"/>
    <property type="evidence" value="ECO:0007669"/>
    <property type="project" value="UniProtKB-KW"/>
</dbReference>
<dbReference type="PANTHER" id="PTHR43212:SF3">
    <property type="entry name" value="QUERCETIN 2,3-DIOXYGENASE"/>
    <property type="match status" value="1"/>
</dbReference>
<dbReference type="Gene3D" id="2.60.120.10">
    <property type="entry name" value="Jelly Rolls"/>
    <property type="match status" value="2"/>
</dbReference>
<dbReference type="InterPro" id="IPR012093">
    <property type="entry name" value="Pirin"/>
</dbReference>
<name>A0A1X1Y5R5_9MYCO</name>
<evidence type="ECO:0000259" key="3">
    <source>
        <dbReference type="Pfam" id="PF02678"/>
    </source>
</evidence>
<evidence type="ECO:0000313" key="4">
    <source>
        <dbReference type="EMBL" id="ORW06473.1"/>
    </source>
</evidence>
<feature type="domain" description="Pirin N-terminal" evidence="3">
    <location>
        <begin position="15"/>
        <end position="125"/>
    </location>
</feature>
<dbReference type="InterPro" id="IPR011051">
    <property type="entry name" value="RmlC_Cupin_sf"/>
</dbReference>
<dbReference type="PANTHER" id="PTHR43212">
    <property type="entry name" value="QUERCETIN 2,3-DIOXYGENASE"/>
    <property type="match status" value="1"/>
</dbReference>
<accession>A0A1X1Y5R5</accession>
<keyword evidence="4" id="KW-0223">Dioxygenase</keyword>
<organism evidence="4 5">
    <name type="scientific">Mycolicibacter longobardus</name>
    <dbReference type="NCBI Taxonomy" id="1108812"/>
    <lineage>
        <taxon>Bacteria</taxon>
        <taxon>Bacillati</taxon>
        <taxon>Actinomycetota</taxon>
        <taxon>Actinomycetes</taxon>
        <taxon>Mycobacteriales</taxon>
        <taxon>Mycobacteriaceae</taxon>
        <taxon>Mycolicibacter</taxon>
    </lineage>
</organism>
<dbReference type="InterPro" id="IPR014710">
    <property type="entry name" value="RmlC-like_jellyroll"/>
</dbReference>
<dbReference type="Proteomes" id="UP000193866">
    <property type="component" value="Unassembled WGS sequence"/>
</dbReference>
<gene>
    <name evidence="4" type="ORF">AWC16_01460</name>
</gene>
<dbReference type="SUPFAM" id="SSF51182">
    <property type="entry name" value="RmlC-like cupins"/>
    <property type="match status" value="1"/>
</dbReference>
<dbReference type="CDD" id="cd02910">
    <property type="entry name" value="cupin_Yhhw_N"/>
    <property type="match status" value="1"/>
</dbReference>
<dbReference type="RefSeq" id="WP_085267057.1">
    <property type="nucleotide sequence ID" value="NZ_JACKVG010000008.1"/>
</dbReference>
<evidence type="ECO:0000256" key="1">
    <source>
        <dbReference type="ARBA" id="ARBA00008416"/>
    </source>
</evidence>
<dbReference type="EMBL" id="LQPG01000059">
    <property type="protein sequence ID" value="ORW06473.1"/>
    <property type="molecule type" value="Genomic_DNA"/>
</dbReference>
<dbReference type="AlphaFoldDB" id="A0A1X1Y5R5"/>
<evidence type="ECO:0000256" key="2">
    <source>
        <dbReference type="RuleBase" id="RU003457"/>
    </source>
</evidence>
<dbReference type="Pfam" id="PF02678">
    <property type="entry name" value="Pirin"/>
    <property type="match status" value="1"/>
</dbReference>